<dbReference type="Proteomes" id="UP000590740">
    <property type="component" value="Unassembled WGS sequence"/>
</dbReference>
<feature type="compositionally biased region" description="Basic and acidic residues" evidence="10">
    <location>
        <begin position="655"/>
        <end position="665"/>
    </location>
</feature>
<dbReference type="PANTHER" id="PTHR47963">
    <property type="entry name" value="DEAD-BOX ATP-DEPENDENT RNA HELICASE 47, MITOCHONDRIAL"/>
    <property type="match status" value="1"/>
</dbReference>
<dbReference type="GO" id="GO:0009409">
    <property type="term" value="P:response to cold"/>
    <property type="evidence" value="ECO:0007669"/>
    <property type="project" value="TreeGrafter"/>
</dbReference>
<evidence type="ECO:0000256" key="8">
    <source>
        <dbReference type="PROSITE-ProRule" id="PRU00552"/>
    </source>
</evidence>
<dbReference type="InterPro" id="IPR001650">
    <property type="entry name" value="Helicase_C-like"/>
</dbReference>
<keyword evidence="15" id="KW-1185">Reference proteome</keyword>
<dbReference type="InterPro" id="IPR057325">
    <property type="entry name" value="DeaD_dimer"/>
</dbReference>
<evidence type="ECO:0000256" key="3">
    <source>
        <dbReference type="ARBA" id="ARBA00022741"/>
    </source>
</evidence>
<dbReference type="AlphaFoldDB" id="A0A7W7Y6M5"/>
<feature type="compositionally biased region" description="Low complexity" evidence="10">
    <location>
        <begin position="499"/>
        <end position="523"/>
    </location>
</feature>
<dbReference type="InterPro" id="IPR012677">
    <property type="entry name" value="Nucleotide-bd_a/b_plait_sf"/>
</dbReference>
<dbReference type="CDD" id="cd18787">
    <property type="entry name" value="SF2_C_DEAD"/>
    <property type="match status" value="1"/>
</dbReference>
<dbReference type="EMBL" id="JACHIG010000001">
    <property type="protein sequence ID" value="MBB5030593.1"/>
    <property type="molecule type" value="Genomic_DNA"/>
</dbReference>
<dbReference type="PROSITE" id="PS00039">
    <property type="entry name" value="DEAD_ATP_HELICASE"/>
    <property type="match status" value="1"/>
</dbReference>
<keyword evidence="6 9" id="KW-0067">ATP-binding</keyword>
<dbReference type="PROSITE" id="PS51192">
    <property type="entry name" value="HELICASE_ATP_BIND_1"/>
    <property type="match status" value="1"/>
</dbReference>
<dbReference type="InterPro" id="IPR014001">
    <property type="entry name" value="Helicase_ATP-bd"/>
</dbReference>
<dbReference type="GO" id="GO:0016787">
    <property type="term" value="F:hydrolase activity"/>
    <property type="evidence" value="ECO:0007669"/>
    <property type="project" value="UniProtKB-KW"/>
</dbReference>
<dbReference type="InterPro" id="IPR027417">
    <property type="entry name" value="P-loop_NTPase"/>
</dbReference>
<dbReference type="GO" id="GO:0005524">
    <property type="term" value="F:ATP binding"/>
    <property type="evidence" value="ECO:0007669"/>
    <property type="project" value="UniProtKB-KW"/>
</dbReference>
<proteinExistence type="inferred from homology"/>
<evidence type="ECO:0000259" key="13">
    <source>
        <dbReference type="PROSITE" id="PS51195"/>
    </source>
</evidence>
<dbReference type="InterPro" id="IPR014014">
    <property type="entry name" value="RNA_helicase_DEAD_Q_motif"/>
</dbReference>
<dbReference type="SMART" id="SM00490">
    <property type="entry name" value="HELICc"/>
    <property type="match status" value="1"/>
</dbReference>
<dbReference type="Gene3D" id="3.30.70.330">
    <property type="match status" value="1"/>
</dbReference>
<feature type="compositionally biased region" description="Gly residues" evidence="10">
    <location>
        <begin position="721"/>
        <end position="732"/>
    </location>
</feature>
<evidence type="ECO:0000256" key="2">
    <source>
        <dbReference type="ARBA" id="ARBA00022490"/>
    </source>
</evidence>
<evidence type="ECO:0000259" key="12">
    <source>
        <dbReference type="PROSITE" id="PS51194"/>
    </source>
</evidence>
<evidence type="ECO:0000256" key="7">
    <source>
        <dbReference type="ARBA" id="ARBA00023016"/>
    </source>
</evidence>
<comment type="similarity">
    <text evidence="9">Belongs to the DEAD box helicase family.</text>
</comment>
<feature type="compositionally biased region" description="Pro residues" evidence="10">
    <location>
        <begin position="458"/>
        <end position="468"/>
    </location>
</feature>
<dbReference type="Pfam" id="PF00270">
    <property type="entry name" value="DEAD"/>
    <property type="match status" value="1"/>
</dbReference>
<dbReference type="Gene3D" id="3.40.50.300">
    <property type="entry name" value="P-loop containing nucleotide triphosphate hydrolases"/>
    <property type="match status" value="2"/>
</dbReference>
<dbReference type="Pfam" id="PF00271">
    <property type="entry name" value="Helicase_C"/>
    <property type="match status" value="1"/>
</dbReference>
<evidence type="ECO:0000256" key="10">
    <source>
        <dbReference type="SAM" id="MobiDB-lite"/>
    </source>
</evidence>
<dbReference type="Pfam" id="PF03880">
    <property type="entry name" value="DbpA"/>
    <property type="match status" value="1"/>
</dbReference>
<feature type="short sequence motif" description="Q motif" evidence="8">
    <location>
        <begin position="4"/>
        <end position="32"/>
    </location>
</feature>
<dbReference type="InterPro" id="IPR000629">
    <property type="entry name" value="RNA-helicase_DEAD-box_CS"/>
</dbReference>
<dbReference type="InterPro" id="IPR044742">
    <property type="entry name" value="DEAD/DEAH_RhlB"/>
</dbReference>
<gene>
    <name evidence="14" type="ORF">HNQ65_000147</name>
</gene>
<dbReference type="PROSITE" id="PS51195">
    <property type="entry name" value="Q_MOTIF"/>
    <property type="match status" value="1"/>
</dbReference>
<feature type="domain" description="Helicase C-terminal" evidence="12">
    <location>
        <begin position="217"/>
        <end position="378"/>
    </location>
</feature>
<keyword evidence="5 9" id="KW-0347">Helicase</keyword>
<dbReference type="InterPro" id="IPR011545">
    <property type="entry name" value="DEAD/DEAH_box_helicase_dom"/>
</dbReference>
<dbReference type="CDD" id="cd00268">
    <property type="entry name" value="DEADc"/>
    <property type="match status" value="1"/>
</dbReference>
<feature type="region of interest" description="Disordered" evidence="10">
    <location>
        <begin position="439"/>
        <end position="473"/>
    </location>
</feature>
<feature type="compositionally biased region" description="Acidic residues" evidence="10">
    <location>
        <begin position="553"/>
        <end position="562"/>
    </location>
</feature>
<evidence type="ECO:0000256" key="4">
    <source>
        <dbReference type="ARBA" id="ARBA00022801"/>
    </source>
</evidence>
<keyword evidence="3 9" id="KW-0547">Nucleotide-binding</keyword>
<dbReference type="EC" id="3.6.4.13" evidence="1"/>
<comment type="caution">
    <text evidence="14">The sequence shown here is derived from an EMBL/GenBank/DDBJ whole genome shotgun (WGS) entry which is preliminary data.</text>
</comment>
<evidence type="ECO:0000256" key="9">
    <source>
        <dbReference type="RuleBase" id="RU000492"/>
    </source>
</evidence>
<feature type="region of interest" description="Disordered" evidence="10">
    <location>
        <begin position="655"/>
        <end position="679"/>
    </location>
</feature>
<dbReference type="SMART" id="SM00487">
    <property type="entry name" value="DEXDc"/>
    <property type="match status" value="1"/>
</dbReference>
<reference evidence="14 15" key="1">
    <citation type="submission" date="2020-08" db="EMBL/GenBank/DDBJ databases">
        <title>Genomic Encyclopedia of Type Strains, Phase IV (KMG-IV): sequencing the most valuable type-strain genomes for metagenomic binning, comparative biology and taxonomic classification.</title>
        <authorList>
            <person name="Goeker M."/>
        </authorList>
    </citation>
    <scope>NUCLEOTIDE SEQUENCE [LARGE SCALE GENOMIC DNA]</scope>
    <source>
        <strain evidence="14 15">DSM 12252</strain>
    </source>
</reference>
<dbReference type="PANTHER" id="PTHR47963:SF8">
    <property type="entry name" value="ATP-DEPENDENT RNA HELICASE DEAD"/>
    <property type="match status" value="1"/>
</dbReference>
<dbReference type="SUPFAM" id="SSF52540">
    <property type="entry name" value="P-loop containing nucleoside triphosphate hydrolases"/>
    <property type="match status" value="1"/>
</dbReference>
<keyword evidence="4 9" id="KW-0378">Hydrolase</keyword>
<feature type="domain" description="Helicase ATP-binding" evidence="11">
    <location>
        <begin position="35"/>
        <end position="206"/>
    </location>
</feature>
<dbReference type="InterPro" id="IPR005580">
    <property type="entry name" value="DbpA/CsdA_RNA-bd_dom"/>
</dbReference>
<evidence type="ECO:0000256" key="1">
    <source>
        <dbReference type="ARBA" id="ARBA00012552"/>
    </source>
</evidence>
<evidence type="ECO:0000256" key="6">
    <source>
        <dbReference type="ARBA" id="ARBA00022840"/>
    </source>
</evidence>
<feature type="region of interest" description="Disordered" evidence="10">
    <location>
        <begin position="721"/>
        <end position="797"/>
    </location>
</feature>
<accession>A0A7W7Y6M5</accession>
<keyword evidence="2" id="KW-0963">Cytoplasm</keyword>
<dbReference type="Pfam" id="PF25399">
    <property type="entry name" value="DeaD_dimer"/>
    <property type="match status" value="1"/>
</dbReference>
<evidence type="ECO:0000259" key="11">
    <source>
        <dbReference type="PROSITE" id="PS51192"/>
    </source>
</evidence>
<feature type="domain" description="DEAD-box RNA helicase Q" evidence="13">
    <location>
        <begin position="4"/>
        <end position="32"/>
    </location>
</feature>
<feature type="compositionally biased region" description="Basic and acidic residues" evidence="10">
    <location>
        <begin position="439"/>
        <end position="450"/>
    </location>
</feature>
<dbReference type="GO" id="GO:0005829">
    <property type="term" value="C:cytosol"/>
    <property type="evidence" value="ECO:0007669"/>
    <property type="project" value="TreeGrafter"/>
</dbReference>
<dbReference type="CDD" id="cd12252">
    <property type="entry name" value="RRM_DbpA"/>
    <property type="match status" value="1"/>
</dbReference>
<evidence type="ECO:0000313" key="14">
    <source>
        <dbReference type="EMBL" id="MBB5030593.1"/>
    </source>
</evidence>
<feature type="region of interest" description="Disordered" evidence="10">
    <location>
        <begin position="499"/>
        <end position="578"/>
    </location>
</feature>
<feature type="compositionally biased region" description="Basic and acidic residues" evidence="10">
    <location>
        <begin position="753"/>
        <end position="762"/>
    </location>
</feature>
<evidence type="ECO:0000313" key="15">
    <source>
        <dbReference type="Proteomes" id="UP000590740"/>
    </source>
</evidence>
<feature type="compositionally biased region" description="Gly residues" evidence="10">
    <location>
        <begin position="784"/>
        <end position="797"/>
    </location>
</feature>
<evidence type="ECO:0000256" key="5">
    <source>
        <dbReference type="ARBA" id="ARBA00022806"/>
    </source>
</evidence>
<feature type="compositionally biased region" description="Gly residues" evidence="10">
    <location>
        <begin position="763"/>
        <end position="775"/>
    </location>
</feature>
<protein>
    <recommendedName>
        <fullName evidence="1">RNA helicase</fullName>
        <ecNumber evidence="1">3.6.4.13</ecNumber>
    </recommendedName>
</protein>
<sequence>MSTHTFPELGISPELLEAVKSLGFEQPSPIQAQAIPVALTGRDVVGQSQTGSGKTMAFGIPVVQGVDGSLRQVQALILCPTRELAMQVCAEIHKLASFKEGVRATPVYGGASYDRQIRALQSGSQIVVGTPGRILDFMERGLIKFDALKALVFDEADEMLDMGFSDDIDRLMAAVPKERQTIFFSATFEPRIRRLVENYTRNAATITIQQKALTTPTIEQRYYEVQGRSKLEVLCRVIDIEAPRLTIVFANTKRAVDDATDALVARGYAADRLHGDINQTMRERVMRNFRNGNVEVLVATDVAARGLDVNDIDLIVNLELPYDAEDYVHRIGRTGRAGRSGKAVSLVAGREIYLMQRIQRFINIRVERARVPSQEELEATRVDKTFEKVKAVLEGASYTNHEHSIQRLLDIGFSPTEIASALMDLLMKDQVRETEQIVEDRAGKKFEPKPRPQAAAPAPKPAPAPAATPAPQAEAAPALVAEAAAPALVAEAASAAEVPAAGAESTESAPAPSAEAPAASAAPAEEEDSGPVNPQAASPAPAPRMTPARFDNEYDSDHEDAADERPLPKKQTSWVQKGPRSGMVRLFINVGGMDQVRPQDIAGMLYNTIQDLRPGSIGAIDVLEKCSFVEVPDDSVEAVLEGVRGAQLRGRDVRMDHADRPDDTSGIRPKRFGGGAGGGFKKPGFGGGFNKGGFNKGGFGGGGGGGFKGYGGQGGGFKKPGFGGGFKKGGFGSKPWQNREGEGPSPGYGGDEGGPRREDADRGGGGGFGGGGYGGPPKRPFGGNRFGGGGGGFKKKW</sequence>
<dbReference type="GO" id="GO:0033592">
    <property type="term" value="F:RNA strand annealing activity"/>
    <property type="evidence" value="ECO:0007669"/>
    <property type="project" value="TreeGrafter"/>
</dbReference>
<name>A0A7W7Y6M5_9BACT</name>
<organism evidence="14 15">
    <name type="scientific">Prosthecobacter vanneervenii</name>
    <dbReference type="NCBI Taxonomy" id="48466"/>
    <lineage>
        <taxon>Bacteria</taxon>
        <taxon>Pseudomonadati</taxon>
        <taxon>Verrucomicrobiota</taxon>
        <taxon>Verrucomicrobiia</taxon>
        <taxon>Verrucomicrobiales</taxon>
        <taxon>Verrucomicrobiaceae</taxon>
        <taxon>Prosthecobacter</taxon>
    </lineage>
</organism>
<dbReference type="RefSeq" id="WP_184337390.1">
    <property type="nucleotide sequence ID" value="NZ_JACHIG010000001.1"/>
</dbReference>
<dbReference type="PROSITE" id="PS51194">
    <property type="entry name" value="HELICASE_CTER"/>
    <property type="match status" value="1"/>
</dbReference>
<dbReference type="InterPro" id="IPR050547">
    <property type="entry name" value="DEAD_box_RNA_helicases"/>
</dbReference>
<keyword evidence="7" id="KW-0346">Stress response</keyword>
<dbReference type="GO" id="GO:0003724">
    <property type="term" value="F:RNA helicase activity"/>
    <property type="evidence" value="ECO:0007669"/>
    <property type="project" value="UniProtKB-EC"/>
</dbReference>
<dbReference type="GO" id="GO:0005840">
    <property type="term" value="C:ribosome"/>
    <property type="evidence" value="ECO:0007669"/>
    <property type="project" value="TreeGrafter"/>
</dbReference>